<protein>
    <submittedName>
        <fullName evidence="2">Putative peptidase C14</fullName>
    </submittedName>
</protein>
<evidence type="ECO:0000256" key="1">
    <source>
        <dbReference type="SAM" id="SignalP"/>
    </source>
</evidence>
<dbReference type="AlphaFoldDB" id="A0A066WWR2"/>
<name>A0A066WWR2_COLSU</name>
<feature type="chain" id="PRO_5001629465" evidence="1">
    <location>
        <begin position="19"/>
        <end position="86"/>
    </location>
</feature>
<proteinExistence type="predicted"/>
<dbReference type="HOGENOM" id="CLU_2497797_0_0_1"/>
<feature type="signal peptide" evidence="1">
    <location>
        <begin position="1"/>
        <end position="18"/>
    </location>
</feature>
<organism evidence="2 3">
    <name type="scientific">Colletotrichum sublineola</name>
    <name type="common">Sorghum anthracnose fungus</name>
    <dbReference type="NCBI Taxonomy" id="1173701"/>
    <lineage>
        <taxon>Eukaryota</taxon>
        <taxon>Fungi</taxon>
        <taxon>Dikarya</taxon>
        <taxon>Ascomycota</taxon>
        <taxon>Pezizomycotina</taxon>
        <taxon>Sordariomycetes</taxon>
        <taxon>Hypocreomycetidae</taxon>
        <taxon>Glomerellales</taxon>
        <taxon>Glomerellaceae</taxon>
        <taxon>Colletotrichum</taxon>
        <taxon>Colletotrichum graminicola species complex</taxon>
    </lineage>
</organism>
<sequence length="86" mass="9116">MAAASAGLFLFLVGAATAVFFCFKKPAYPPLPLPTTTATTLAMETQGKRRGVLLRQVNSLADNVVKPEEGIDINAVHGLDTRSPET</sequence>
<evidence type="ECO:0000313" key="3">
    <source>
        <dbReference type="Proteomes" id="UP000027238"/>
    </source>
</evidence>
<keyword evidence="3" id="KW-1185">Reference proteome</keyword>
<dbReference type="EMBL" id="JMSE01001580">
    <property type="protein sequence ID" value="KDN59864.1"/>
    <property type="molecule type" value="Genomic_DNA"/>
</dbReference>
<keyword evidence="1" id="KW-0732">Signal</keyword>
<dbReference type="OrthoDB" id="427518at2759"/>
<evidence type="ECO:0000313" key="2">
    <source>
        <dbReference type="EMBL" id="KDN59864.1"/>
    </source>
</evidence>
<dbReference type="Proteomes" id="UP000027238">
    <property type="component" value="Unassembled WGS sequence"/>
</dbReference>
<accession>A0A066WWR2</accession>
<reference evidence="3" key="1">
    <citation type="journal article" date="2014" name="Genome Announc.">
        <title>Draft genome sequence of Colletotrichum sublineola, a destructive pathogen of cultivated sorghum.</title>
        <authorList>
            <person name="Baroncelli R."/>
            <person name="Sanz-Martin J.M."/>
            <person name="Rech G.E."/>
            <person name="Sukno S.A."/>
            <person name="Thon M.R."/>
        </authorList>
    </citation>
    <scope>NUCLEOTIDE SEQUENCE [LARGE SCALE GENOMIC DNA]</scope>
    <source>
        <strain evidence="3">TX430BB</strain>
    </source>
</reference>
<comment type="caution">
    <text evidence="2">The sequence shown here is derived from an EMBL/GenBank/DDBJ whole genome shotgun (WGS) entry which is preliminary data.</text>
</comment>
<gene>
    <name evidence="2" type="ORF">CSUB01_11033</name>
</gene>